<protein>
    <submittedName>
        <fullName evidence="1">Uncharacterized protein</fullName>
    </submittedName>
</protein>
<accession>A0A8S2ZBS8</accession>
<feature type="non-terminal residue" evidence="1">
    <location>
        <position position="1"/>
    </location>
</feature>
<comment type="caution">
    <text evidence="1">The sequence shown here is derived from an EMBL/GenBank/DDBJ whole genome shotgun (WGS) entry which is preliminary data.</text>
</comment>
<dbReference type="Proteomes" id="UP000681722">
    <property type="component" value="Unassembled WGS sequence"/>
</dbReference>
<dbReference type="Gene3D" id="1.25.40.10">
    <property type="entry name" value="Tetratricopeptide repeat domain"/>
    <property type="match status" value="1"/>
</dbReference>
<reference evidence="1" key="1">
    <citation type="submission" date="2021-02" db="EMBL/GenBank/DDBJ databases">
        <authorList>
            <person name="Nowell W R."/>
        </authorList>
    </citation>
    <scope>NUCLEOTIDE SEQUENCE</scope>
</reference>
<dbReference type="OrthoDB" id="2017782at2759"/>
<dbReference type="InterPro" id="IPR011990">
    <property type="entry name" value="TPR-like_helical_dom_sf"/>
</dbReference>
<evidence type="ECO:0000313" key="1">
    <source>
        <dbReference type="EMBL" id="CAF4618733.1"/>
    </source>
</evidence>
<gene>
    <name evidence="1" type="ORF">SRO942_LOCUS49461</name>
</gene>
<feature type="non-terminal residue" evidence="1">
    <location>
        <position position="77"/>
    </location>
</feature>
<evidence type="ECO:0000313" key="2">
    <source>
        <dbReference type="Proteomes" id="UP000681722"/>
    </source>
</evidence>
<sequence>LYKQLYELYSEIKSKGTNDGIITVFCAQIKMGEYKIAEKYYKHLTDELSSDHRDLAMIYNNMGEMFPLQGDDKAAES</sequence>
<organism evidence="1 2">
    <name type="scientific">Didymodactylos carnosus</name>
    <dbReference type="NCBI Taxonomy" id="1234261"/>
    <lineage>
        <taxon>Eukaryota</taxon>
        <taxon>Metazoa</taxon>
        <taxon>Spiralia</taxon>
        <taxon>Gnathifera</taxon>
        <taxon>Rotifera</taxon>
        <taxon>Eurotatoria</taxon>
        <taxon>Bdelloidea</taxon>
        <taxon>Philodinida</taxon>
        <taxon>Philodinidae</taxon>
        <taxon>Didymodactylos</taxon>
    </lineage>
</organism>
<name>A0A8S2ZBS8_9BILA</name>
<dbReference type="EMBL" id="CAJOBC010132772">
    <property type="protein sequence ID" value="CAF4618733.1"/>
    <property type="molecule type" value="Genomic_DNA"/>
</dbReference>
<dbReference type="AlphaFoldDB" id="A0A8S2ZBS8"/>
<proteinExistence type="predicted"/>